<feature type="compositionally biased region" description="Low complexity" evidence="1">
    <location>
        <begin position="162"/>
        <end position="179"/>
    </location>
</feature>
<comment type="caution">
    <text evidence="3">The sequence shown here is derived from an EMBL/GenBank/DDBJ whole genome shotgun (WGS) entry which is preliminary data.</text>
</comment>
<evidence type="ECO:0000313" key="3">
    <source>
        <dbReference type="EMBL" id="OQR94484.1"/>
    </source>
</evidence>
<evidence type="ECO:0000313" key="4">
    <source>
        <dbReference type="Proteomes" id="UP000243579"/>
    </source>
</evidence>
<dbReference type="PANTHER" id="PTHR15000:SF1">
    <property type="entry name" value="ERYTHROID DIFFERENTIATION-RELATED FACTOR 1"/>
    <property type="match status" value="1"/>
</dbReference>
<dbReference type="PANTHER" id="PTHR15000">
    <property type="entry name" value="ERYTHROID DIFFERENTIATION-RELATED FACTOR 1"/>
    <property type="match status" value="1"/>
</dbReference>
<dbReference type="InterPro" id="IPR056582">
    <property type="entry name" value="EDRF1_N"/>
</dbReference>
<dbReference type="AlphaFoldDB" id="A0A1V9Z910"/>
<sequence length="1044" mass="114036">MAANDKSVRGLKPLASLHLPDTTRLDLTPVTLSDCALTTERITKGGPSDETSMAVDQRVYARQVLSSRPPLHLPEAMSSCSGWGVDVVSSTDTIKQVFAMPYHPGNSSSGVAIHRVGNTLVMESAIDRLRRRREQGLMTESRKITQRYKRSKDRLSIEQPQPDCSPSLFSSTSPSVEPSTNATSSAIVNPQDDLDDDAHSDCDVVPGYELVADSETGEIFLLVQEAPAPEAKAQTSYHQVLHDRFLHDDLSRATLPLAFPAPSEHLVHWQFDSMEMLLGSNSLLFQHAPSGDSVGVALREAEAQWTSLACLDVWLDQVIHSLQRAALGTTTSSSFCLVHTDDLPFLGGPATALFDPATIFSNAQSILRFLQAHCVDEATTYWLTQSAAGLYLFKLPSDVVTSMYASASVDHTVGMLCLELAARAEDPARALPLFRQGLRLVDRRACPAKVLVSALVATAKLVWAPHMRPYTATRWLHGDLDPFERAEDLHTQLAQALEACESFASTPKDTRTLFEIAQQLLPRGAAPPKPPRTSAPPMLDDEAQQKEDLELASSLLEEAAAVAEPRATPELRDALVAVHYVLTHMALQEGAFGLALHRLHRLLALVDSFQSSQVPLLVAKVHLRLAMQPKEQTPVFLAQYAAVAAVVGTEAPLWVTMSLRTGDWAGDVEQHLNIALTAAMQVGDYSSLPHLVVGRDHVHRCFRETLRDTYVSLARHLVATGRLTKGARHAEQGVLLFSSLTDDLAVLELRIVLAEVALRAGRHHEAIGGFAAALADLARFHAAHVLQLAVHVRLLLRFAHTQHALHLQQQLANEPLLHPSGALTAARGAVRTELEVALRYAQDALEGAPQLLSRTQHERMCAWRVADTHYLLAGFLAAHAAAVVAHAAPEPAWELLDATGNHYATALRVLPTHADARVHALLLRLDCVKFWLSVGTALEARACLRPDTSPAHRRALDCLLAGAELFAPREDDEDPRVDVLVRGLFQLVEQQAHACLRHLIKGGENVAQLKACYLEWLTHGRERGLFETLKAARDCLASVADEAP</sequence>
<evidence type="ECO:0000259" key="2">
    <source>
        <dbReference type="Pfam" id="PF23788"/>
    </source>
</evidence>
<dbReference type="Pfam" id="PF23788">
    <property type="entry name" value="EDRF1_N"/>
    <property type="match status" value="1"/>
</dbReference>
<feature type="domain" description="EDRF1 N-terminal" evidence="2">
    <location>
        <begin position="79"/>
        <end position="395"/>
    </location>
</feature>
<gene>
    <name evidence="3" type="ORF">ACHHYP_01240</name>
</gene>
<dbReference type="GO" id="GO:0045893">
    <property type="term" value="P:positive regulation of DNA-templated transcription"/>
    <property type="evidence" value="ECO:0007669"/>
    <property type="project" value="TreeGrafter"/>
</dbReference>
<dbReference type="EMBL" id="JNBR01000361">
    <property type="protein sequence ID" value="OQR94484.1"/>
    <property type="molecule type" value="Genomic_DNA"/>
</dbReference>
<dbReference type="OrthoDB" id="419432at2759"/>
<feature type="region of interest" description="Disordered" evidence="1">
    <location>
        <begin position="137"/>
        <end position="196"/>
    </location>
</feature>
<proteinExistence type="predicted"/>
<accession>A0A1V9Z910</accession>
<name>A0A1V9Z910_ACHHY</name>
<reference evidence="3 4" key="1">
    <citation type="journal article" date="2014" name="Genome Biol. Evol.">
        <title>The secreted proteins of Achlya hypogyna and Thraustotheca clavata identify the ancestral oomycete secretome and reveal gene acquisitions by horizontal gene transfer.</title>
        <authorList>
            <person name="Misner I."/>
            <person name="Blouin N."/>
            <person name="Leonard G."/>
            <person name="Richards T.A."/>
            <person name="Lane C.E."/>
        </authorList>
    </citation>
    <scope>NUCLEOTIDE SEQUENCE [LARGE SCALE GENOMIC DNA]</scope>
    <source>
        <strain evidence="3 4">ATCC 48635</strain>
    </source>
</reference>
<organism evidence="3 4">
    <name type="scientific">Achlya hypogyna</name>
    <name type="common">Oomycete</name>
    <name type="synonym">Protoachlya hypogyna</name>
    <dbReference type="NCBI Taxonomy" id="1202772"/>
    <lineage>
        <taxon>Eukaryota</taxon>
        <taxon>Sar</taxon>
        <taxon>Stramenopiles</taxon>
        <taxon>Oomycota</taxon>
        <taxon>Saprolegniomycetes</taxon>
        <taxon>Saprolegniales</taxon>
        <taxon>Achlyaceae</taxon>
        <taxon>Achlya</taxon>
    </lineage>
</organism>
<protein>
    <recommendedName>
        <fullName evidence="2">EDRF1 N-terminal domain-containing protein</fullName>
    </recommendedName>
</protein>
<dbReference type="Proteomes" id="UP000243579">
    <property type="component" value="Unassembled WGS sequence"/>
</dbReference>
<keyword evidence="4" id="KW-1185">Reference proteome</keyword>
<evidence type="ECO:0000256" key="1">
    <source>
        <dbReference type="SAM" id="MobiDB-lite"/>
    </source>
</evidence>